<keyword evidence="2" id="KW-1185">Reference proteome</keyword>
<reference evidence="1 2" key="1">
    <citation type="submission" date="2020-01" db="EMBL/GenBank/DDBJ databases">
        <title>Draft genome assembly of Ensifer adhaerens T173.</title>
        <authorList>
            <person name="Craig J.E."/>
            <person name="Stinchcombe J.R."/>
        </authorList>
    </citation>
    <scope>NUCLEOTIDE SEQUENCE [LARGE SCALE GENOMIC DNA]</scope>
    <source>
        <strain evidence="1 2">T173</strain>
    </source>
</reference>
<comment type="caution">
    <text evidence="1">The sequence shown here is derived from an EMBL/GenBank/DDBJ whole genome shotgun (WGS) entry which is preliminary data.</text>
</comment>
<evidence type="ECO:0000313" key="1">
    <source>
        <dbReference type="EMBL" id="MBM3092559.1"/>
    </source>
</evidence>
<evidence type="ECO:0000313" key="2">
    <source>
        <dbReference type="Proteomes" id="UP000744980"/>
    </source>
</evidence>
<dbReference type="AlphaFoldDB" id="A0AAW4FMK2"/>
<organism evidence="1 2">
    <name type="scientific">Ensifer canadensis</name>
    <dbReference type="NCBI Taxonomy" id="555315"/>
    <lineage>
        <taxon>Bacteria</taxon>
        <taxon>Pseudomonadati</taxon>
        <taxon>Pseudomonadota</taxon>
        <taxon>Alphaproteobacteria</taxon>
        <taxon>Hyphomicrobiales</taxon>
        <taxon>Rhizobiaceae</taxon>
        <taxon>Sinorhizobium/Ensifer group</taxon>
        <taxon>Ensifer</taxon>
    </lineage>
</organism>
<dbReference type="EMBL" id="WXFA01000010">
    <property type="protein sequence ID" value="MBM3092559.1"/>
    <property type="molecule type" value="Genomic_DNA"/>
</dbReference>
<sequence>MTPPTELAAIRNLATAAHLFVEPIWLEWNSAWNGDAPVTPSQWTCGRTSLFLSRALAAEGFEASWASGTPRLSSSGPELGDFGFLSDAGWQSHAWVECGNVIVDITADQFGAPPVHIVDRYDRRYSKGDRDTALPEFIRARQRAVDEIWPRWRCNSRKPSTLIPEMFAYTAE</sequence>
<accession>A0AAW4FMK2</accession>
<gene>
    <name evidence="1" type="ORF">GFB56_17315</name>
</gene>
<dbReference type="RefSeq" id="WP_025424789.1">
    <property type="nucleotide sequence ID" value="NZ_CP083370.1"/>
</dbReference>
<proteinExistence type="predicted"/>
<dbReference type="Proteomes" id="UP000744980">
    <property type="component" value="Unassembled WGS sequence"/>
</dbReference>
<evidence type="ECO:0008006" key="3">
    <source>
        <dbReference type="Google" id="ProtNLM"/>
    </source>
</evidence>
<name>A0AAW4FMK2_9HYPH</name>
<protein>
    <recommendedName>
        <fullName evidence="3">Transglutaminase-like superfamily protein</fullName>
    </recommendedName>
</protein>